<evidence type="ECO:0000256" key="1">
    <source>
        <dbReference type="SAM" id="Phobius"/>
    </source>
</evidence>
<feature type="transmembrane region" description="Helical" evidence="1">
    <location>
        <begin position="53"/>
        <end position="70"/>
    </location>
</feature>
<organism evidence="3">
    <name type="scientific">Coralloluteibacterium stylophorae</name>
    <dbReference type="NCBI Taxonomy" id="1776034"/>
    <lineage>
        <taxon>Bacteria</taxon>
        <taxon>Pseudomonadati</taxon>
        <taxon>Pseudomonadota</taxon>
        <taxon>Gammaproteobacteria</taxon>
        <taxon>Lysobacterales</taxon>
        <taxon>Lysobacteraceae</taxon>
        <taxon>Coralloluteibacterium</taxon>
    </lineage>
</organism>
<accession>A0A8J7VW77</accession>
<keyword evidence="1" id="KW-0812">Transmembrane</keyword>
<dbReference type="PANTHER" id="PTHR34351">
    <property type="entry name" value="SLR1927 PROTEIN-RELATED"/>
    <property type="match status" value="1"/>
</dbReference>
<feature type="transmembrane region" description="Helical" evidence="1">
    <location>
        <begin position="24"/>
        <end position="47"/>
    </location>
</feature>
<keyword evidence="5" id="KW-1185">Reference proteome</keyword>
<dbReference type="InterPro" id="IPR002881">
    <property type="entry name" value="DUF58"/>
</dbReference>
<keyword evidence="1" id="KW-1133">Transmembrane helix</keyword>
<dbReference type="Proteomes" id="UP000675747">
    <property type="component" value="Unassembled WGS sequence"/>
</dbReference>
<dbReference type="PANTHER" id="PTHR34351:SF1">
    <property type="entry name" value="SLR1927 PROTEIN"/>
    <property type="match status" value="1"/>
</dbReference>
<evidence type="ECO:0000259" key="2">
    <source>
        <dbReference type="Pfam" id="PF01882"/>
    </source>
</evidence>
<name>A0A8J7VW77_9GAMM</name>
<gene>
    <name evidence="4" type="ORF">KB893_010890</name>
    <name evidence="3" type="ORF">KB893_09940</name>
</gene>
<evidence type="ECO:0000313" key="3">
    <source>
        <dbReference type="EMBL" id="MBR0562833.1"/>
    </source>
</evidence>
<evidence type="ECO:0000313" key="5">
    <source>
        <dbReference type="Proteomes" id="UP000675747"/>
    </source>
</evidence>
<keyword evidence="1" id="KW-0472">Membrane</keyword>
<dbReference type="AlphaFoldDB" id="A0A8J7VW77"/>
<feature type="domain" description="DUF58" evidence="2">
    <location>
        <begin position="208"/>
        <end position="247"/>
    </location>
</feature>
<reference evidence="3" key="2">
    <citation type="submission" date="2021-04" db="EMBL/GenBank/DDBJ databases">
        <authorList>
            <person name="Karlyshev A.V."/>
        </authorList>
    </citation>
    <scope>NUCLEOTIDE SEQUENCE</scope>
    <source>
        <strain evidence="3">LMG 29479</strain>
    </source>
</reference>
<comment type="caution">
    <text evidence="3">The sequence shown here is derived from an EMBL/GenBank/DDBJ whole genome shotgun (WGS) entry which is preliminary data.</text>
</comment>
<dbReference type="RefSeq" id="WP_211926767.1">
    <property type="nucleotide sequence ID" value="NZ_JAGQFT020000006.1"/>
</dbReference>
<dbReference type="EMBL" id="JAGQFT010000077">
    <property type="protein sequence ID" value="MBR0562833.1"/>
    <property type="molecule type" value="Genomic_DNA"/>
</dbReference>
<dbReference type="Pfam" id="PF01882">
    <property type="entry name" value="DUF58"/>
    <property type="match status" value="1"/>
</dbReference>
<proteinExistence type="predicted"/>
<sequence length="308" mass="34368">MARLGWQRPRAPEPLPVALHRRRIFVLPTGYGAFVAVLLLAMIVGALNYNNNPALMLGFALAATALYSLIQGQLVLAGLRAAALHAAPVHAGQVLQLRIDLEMGTRRVRRGIELLLGDARAAVSLEAGERREVALAVPAPRRGWWTPPRLRVSTVQPLGLARTWSWVRPDVRLLVYPALEASAAPLPEGEGERPNQRRSLWGDEFHHLREYRTGDPTRKIAWRPSARTGRLLVREHEDVAGRELLLDWHALGALEYEARIRRLARWVVDAERAGSRYRLRLPRETLGPGIGPDHRHACLRALALLPPA</sequence>
<protein>
    <submittedName>
        <fullName evidence="3">DUF58 domain-containing protein</fullName>
    </submittedName>
</protein>
<dbReference type="EMBL" id="JAGQFT020000006">
    <property type="protein sequence ID" value="MBS7457640.1"/>
    <property type="molecule type" value="Genomic_DNA"/>
</dbReference>
<evidence type="ECO:0000313" key="4">
    <source>
        <dbReference type="EMBL" id="MBS7457640.1"/>
    </source>
</evidence>
<reference evidence="4 5" key="1">
    <citation type="journal article" date="2021" name="Microbiol. Resour. Announc.">
        <title>Draft Genome Sequence of Coralloluteibacterium stylophorae LMG 29479T.</title>
        <authorList>
            <person name="Karlyshev A.V."/>
            <person name="Kudryashova E.B."/>
            <person name="Ariskina E.V."/>
            <person name="Conroy A.P."/>
            <person name="Abidueva E.Y."/>
        </authorList>
    </citation>
    <scope>NUCLEOTIDE SEQUENCE [LARGE SCALE GENOMIC DNA]</scope>
    <source>
        <strain evidence="4 5">LMG 29479</strain>
    </source>
</reference>